<evidence type="ECO:0000313" key="2">
    <source>
        <dbReference type="Proteomes" id="UP000199111"/>
    </source>
</evidence>
<sequence length="143" mass="16259">MIPDPEKAIIAALHHYMPELLTQAGSRVYSQAPEDWDKQNFLVVRATPGGASRQPHLYSTCYFEIESFASSRGEASRLARQSGVAMEKAARENFRYIDGPEMGYLFRFREVNAPSRIYDGLSSKHGDTYMFQGTYQISTRPLR</sequence>
<dbReference type="AlphaFoldDB" id="A0A1I3LAT3"/>
<proteinExistence type="predicted"/>
<dbReference type="EMBL" id="FOQY01000005">
    <property type="protein sequence ID" value="SFI81854.1"/>
    <property type="molecule type" value="Genomic_DNA"/>
</dbReference>
<reference evidence="2" key="1">
    <citation type="submission" date="2016-10" db="EMBL/GenBank/DDBJ databases">
        <authorList>
            <person name="Varghese N."/>
            <person name="Submissions S."/>
        </authorList>
    </citation>
    <scope>NUCLEOTIDE SEQUENCE [LARGE SCALE GENOMIC DNA]</scope>
    <source>
        <strain evidence="2">CGMCC 4.2126</strain>
    </source>
</reference>
<dbReference type="GeneID" id="96297608"/>
<keyword evidence="2" id="KW-1185">Reference proteome</keyword>
<accession>A0A1I3LAT3</accession>
<dbReference type="RefSeq" id="WP_093886559.1">
    <property type="nucleotide sequence ID" value="NZ_FOQY01000005.1"/>
</dbReference>
<organism evidence="1 2">
    <name type="scientific">Streptosporangium canum</name>
    <dbReference type="NCBI Taxonomy" id="324952"/>
    <lineage>
        <taxon>Bacteria</taxon>
        <taxon>Bacillati</taxon>
        <taxon>Actinomycetota</taxon>
        <taxon>Actinomycetes</taxon>
        <taxon>Streptosporangiales</taxon>
        <taxon>Streptosporangiaceae</taxon>
        <taxon>Streptosporangium</taxon>
    </lineage>
</organism>
<protein>
    <recommendedName>
        <fullName evidence="3">DUF3168 domain-containing protein</fullName>
    </recommendedName>
</protein>
<evidence type="ECO:0000313" key="1">
    <source>
        <dbReference type="EMBL" id="SFI81854.1"/>
    </source>
</evidence>
<name>A0A1I3LAT3_9ACTN</name>
<evidence type="ECO:0008006" key="3">
    <source>
        <dbReference type="Google" id="ProtNLM"/>
    </source>
</evidence>
<gene>
    <name evidence="1" type="ORF">SAMN05216275_10575</name>
</gene>
<dbReference type="Proteomes" id="UP000199111">
    <property type="component" value="Unassembled WGS sequence"/>
</dbReference>